<evidence type="ECO:0000313" key="2">
    <source>
        <dbReference type="Proteomes" id="UP001610444"/>
    </source>
</evidence>
<organism evidence="1 2">
    <name type="scientific">Aspergillus pseudodeflectus</name>
    <dbReference type="NCBI Taxonomy" id="176178"/>
    <lineage>
        <taxon>Eukaryota</taxon>
        <taxon>Fungi</taxon>
        <taxon>Dikarya</taxon>
        <taxon>Ascomycota</taxon>
        <taxon>Pezizomycotina</taxon>
        <taxon>Eurotiomycetes</taxon>
        <taxon>Eurotiomycetidae</taxon>
        <taxon>Eurotiales</taxon>
        <taxon>Aspergillaceae</taxon>
        <taxon>Aspergillus</taxon>
        <taxon>Aspergillus subgen. Nidulantes</taxon>
    </lineage>
</organism>
<dbReference type="RefSeq" id="XP_070899179.1">
    <property type="nucleotide sequence ID" value="XM_071040176.1"/>
</dbReference>
<proteinExistence type="predicted"/>
<keyword evidence="2" id="KW-1185">Reference proteome</keyword>
<dbReference type="Proteomes" id="UP001610444">
    <property type="component" value="Unassembled WGS sequence"/>
</dbReference>
<evidence type="ECO:0000313" key="1">
    <source>
        <dbReference type="EMBL" id="KAL2850097.1"/>
    </source>
</evidence>
<accession>A0ABR4KDI7</accession>
<protein>
    <recommendedName>
        <fullName evidence="3">Protein kinase domain-containing protein</fullName>
    </recommendedName>
</protein>
<gene>
    <name evidence="1" type="ORF">BJX68DRAFT_237319</name>
</gene>
<evidence type="ECO:0008006" key="3">
    <source>
        <dbReference type="Google" id="ProtNLM"/>
    </source>
</evidence>
<reference evidence="1 2" key="1">
    <citation type="submission" date="2024-07" db="EMBL/GenBank/DDBJ databases">
        <title>Section-level genome sequencing and comparative genomics of Aspergillus sections Usti and Cavernicolus.</title>
        <authorList>
            <consortium name="Lawrence Berkeley National Laboratory"/>
            <person name="Nybo J.L."/>
            <person name="Vesth T.C."/>
            <person name="Theobald S."/>
            <person name="Frisvad J.C."/>
            <person name="Larsen T.O."/>
            <person name="Kjaerboelling I."/>
            <person name="Rothschild-Mancinelli K."/>
            <person name="Lyhne E.K."/>
            <person name="Kogle M.E."/>
            <person name="Barry K."/>
            <person name="Clum A."/>
            <person name="Na H."/>
            <person name="Ledsgaard L."/>
            <person name="Lin J."/>
            <person name="Lipzen A."/>
            <person name="Kuo A."/>
            <person name="Riley R."/>
            <person name="Mondo S."/>
            <person name="LaButti K."/>
            <person name="Haridas S."/>
            <person name="Pangalinan J."/>
            <person name="Salamov A.A."/>
            <person name="Simmons B.A."/>
            <person name="Magnuson J.K."/>
            <person name="Chen J."/>
            <person name="Drula E."/>
            <person name="Henrissat B."/>
            <person name="Wiebenga A."/>
            <person name="Lubbers R.J."/>
            <person name="Gomes A.C."/>
            <person name="Macurrencykelacurrency M.R."/>
            <person name="Stajich J."/>
            <person name="Grigoriev I.V."/>
            <person name="Mortensen U.H."/>
            <person name="De vries R.P."/>
            <person name="Baker S.E."/>
            <person name="Andersen M.R."/>
        </authorList>
    </citation>
    <scope>NUCLEOTIDE SEQUENCE [LARGE SCALE GENOMIC DNA]</scope>
    <source>
        <strain evidence="1 2">CBS 756.74</strain>
    </source>
</reference>
<dbReference type="InterPro" id="IPR011009">
    <property type="entry name" value="Kinase-like_dom_sf"/>
</dbReference>
<name>A0ABR4KDI7_9EURO</name>
<dbReference type="GeneID" id="98155340"/>
<sequence>MGSRESVDDDHFLQLHDILGPVPHSDAHIYYNEKGELVKHYIGELSSGPVSDLIEPLEPLERAFEEEKPEDLSVKDTKNVKRLLTRILDYDPGKRPSAGELLEDPWFVGIGAALGKSREE</sequence>
<dbReference type="SUPFAM" id="SSF56112">
    <property type="entry name" value="Protein kinase-like (PK-like)"/>
    <property type="match status" value="1"/>
</dbReference>
<dbReference type="EMBL" id="JBFXLR010000021">
    <property type="protein sequence ID" value="KAL2850097.1"/>
    <property type="molecule type" value="Genomic_DNA"/>
</dbReference>
<dbReference type="Gene3D" id="1.10.510.10">
    <property type="entry name" value="Transferase(Phosphotransferase) domain 1"/>
    <property type="match status" value="1"/>
</dbReference>
<comment type="caution">
    <text evidence="1">The sequence shown here is derived from an EMBL/GenBank/DDBJ whole genome shotgun (WGS) entry which is preliminary data.</text>
</comment>